<comment type="caution">
    <text evidence="2">The sequence shown here is derived from an EMBL/GenBank/DDBJ whole genome shotgun (WGS) entry which is preliminary data.</text>
</comment>
<evidence type="ECO:0000313" key="3">
    <source>
        <dbReference type="Proteomes" id="UP000582016"/>
    </source>
</evidence>
<evidence type="ECO:0008006" key="4">
    <source>
        <dbReference type="Google" id="ProtNLM"/>
    </source>
</evidence>
<protein>
    <recommendedName>
        <fullName evidence="4">Peptidase S7 domain-containing protein</fullName>
    </recommendedName>
</protein>
<reference evidence="2 3" key="1">
    <citation type="submission" date="2020-05" db="EMBL/GenBank/DDBJ databases">
        <title>Identification and distribution of gene clusters putatively required for synthesis of sphingolipid metabolism inhibitors in phylogenetically diverse species of the filamentous fungus Fusarium.</title>
        <authorList>
            <person name="Kim H.-S."/>
            <person name="Busman M."/>
            <person name="Brown D.W."/>
            <person name="Divon H."/>
            <person name="Uhlig S."/>
            <person name="Proctor R.H."/>
        </authorList>
    </citation>
    <scope>NUCLEOTIDE SEQUENCE [LARGE SCALE GENOMIC DNA]</scope>
    <source>
        <strain evidence="2 3">NRRL 13617</strain>
    </source>
</reference>
<accession>A0A8H5KGF8</accession>
<dbReference type="EMBL" id="JAAOAQ010000010">
    <property type="protein sequence ID" value="KAF5571550.1"/>
    <property type="molecule type" value="Genomic_DNA"/>
</dbReference>
<proteinExistence type="predicted"/>
<organism evidence="2 3">
    <name type="scientific">Fusarium phyllophilum</name>
    <dbReference type="NCBI Taxonomy" id="47803"/>
    <lineage>
        <taxon>Eukaryota</taxon>
        <taxon>Fungi</taxon>
        <taxon>Dikarya</taxon>
        <taxon>Ascomycota</taxon>
        <taxon>Pezizomycotina</taxon>
        <taxon>Sordariomycetes</taxon>
        <taxon>Hypocreomycetidae</taxon>
        <taxon>Hypocreales</taxon>
        <taxon>Nectriaceae</taxon>
        <taxon>Fusarium</taxon>
        <taxon>Fusarium fujikuroi species complex</taxon>
    </lineage>
</organism>
<sequence length="675" mass="75824">MDAPFSPPQDSGYGPSAPRSRRTGQTSSEESGPLVPVVSTRYRVAYPDLRRWPLECVLGPDPEILVQHGQQIRDGANTILAQHGLLEGVNTNPILTDYGTIEEPSCFAETWMERTEGQLGTEEPTVTVVLPWLPDSKAKWTAVVQAIATHNKELLQGTEFENTPPRIEFTAPEIVGPIYLGVVKDRPDLLQNWDHIKRVVHELLNTFDATRNLLTSMVLLRYGLLPDSDANPITVYISVDDRSDETQWDSILTNIEHSLEAIGWSDIRVHLEHNSPCLLPFELLDPKGSREQIFAKIRNKNLVINGDYHDKVNIGDDISVSQYIDGDDVKICNSLCGTLGCYLEIKTKTNPQWTTVGLTNYHNVRPGFQGFTTKEVNDNPTTGPPLPNSQLLEVDQNGWLPGMADDPPAFESPSRVKHKFTVWNLNQEIQFAKDVVQEDPSKENKKDLVDLEEELQRKIDFFEQNNQALGHLIAASGYGRRSVNNHRLDWALIQIPEHRQGSNCLPPKREWIKYYHHRLYRPHAKTYGQPLKAQGRSMLPLELRASHLPSIRNADNVWKLGTTTKLTAGQFSQFKNNVKLSEESHMLQTLSNEYCFVYNNIADEAPFSGPGDSGAAVFDEKGCIVGLLFRGQVLKQVNPGRSGLTYVTPIEDVFSDIKKLTKGTEGEITDIRVAQ</sequence>
<name>A0A8H5KGF8_9HYPO</name>
<keyword evidence="3" id="KW-1185">Reference proteome</keyword>
<gene>
    <name evidence="2" type="ORF">FPHYL_297</name>
</gene>
<feature type="region of interest" description="Disordered" evidence="1">
    <location>
        <begin position="1"/>
        <end position="34"/>
    </location>
</feature>
<dbReference type="AlphaFoldDB" id="A0A8H5KGF8"/>
<dbReference type="OrthoDB" id="5424209at2759"/>
<dbReference type="SUPFAM" id="SSF50494">
    <property type="entry name" value="Trypsin-like serine proteases"/>
    <property type="match status" value="1"/>
</dbReference>
<dbReference type="Proteomes" id="UP000582016">
    <property type="component" value="Unassembled WGS sequence"/>
</dbReference>
<dbReference type="InterPro" id="IPR009003">
    <property type="entry name" value="Peptidase_S1_PA"/>
</dbReference>
<evidence type="ECO:0000256" key="1">
    <source>
        <dbReference type="SAM" id="MobiDB-lite"/>
    </source>
</evidence>
<evidence type="ECO:0000313" key="2">
    <source>
        <dbReference type="EMBL" id="KAF5571550.1"/>
    </source>
</evidence>